<dbReference type="PROSITE" id="PS51370">
    <property type="entry name" value="R"/>
    <property type="match status" value="1"/>
</dbReference>
<dbReference type="InterPro" id="IPR005333">
    <property type="entry name" value="Transcription_factor_TCP"/>
</dbReference>
<organism evidence="9">
    <name type="scientific">Myripnois dioica</name>
    <dbReference type="NCBI Taxonomy" id="130281"/>
    <lineage>
        <taxon>Eukaryota</taxon>
        <taxon>Viridiplantae</taxon>
        <taxon>Streptophyta</taxon>
        <taxon>Embryophyta</taxon>
        <taxon>Tracheophyta</taxon>
        <taxon>Spermatophyta</taxon>
        <taxon>Magnoliopsida</taxon>
        <taxon>eudicotyledons</taxon>
        <taxon>Gunneridae</taxon>
        <taxon>Pentapetalae</taxon>
        <taxon>asterids</taxon>
        <taxon>campanulids</taxon>
        <taxon>Asterales</taxon>
        <taxon>Asteraceae</taxon>
        <taxon>Pertyoideae</taxon>
        <taxon>Pertyeae</taxon>
        <taxon>Myripnois</taxon>
    </lineage>
</organism>
<accession>A0A346D3H4</accession>
<dbReference type="GO" id="GO:0043565">
    <property type="term" value="F:sequence-specific DNA binding"/>
    <property type="evidence" value="ECO:0007669"/>
    <property type="project" value="TreeGrafter"/>
</dbReference>
<dbReference type="Pfam" id="PF03634">
    <property type="entry name" value="TCP"/>
    <property type="match status" value="1"/>
</dbReference>
<evidence type="ECO:0000256" key="3">
    <source>
        <dbReference type="ARBA" id="ARBA00023015"/>
    </source>
</evidence>
<feature type="domain" description="TCP" evidence="7">
    <location>
        <begin position="114"/>
        <end position="172"/>
    </location>
</feature>
<dbReference type="PROSITE" id="PS51369">
    <property type="entry name" value="TCP"/>
    <property type="match status" value="1"/>
</dbReference>
<protein>
    <submittedName>
        <fullName evidence="9">Cycloidea-like protein</fullName>
    </submittedName>
</protein>
<evidence type="ECO:0000256" key="4">
    <source>
        <dbReference type="ARBA" id="ARBA00023125"/>
    </source>
</evidence>
<dbReference type="GO" id="GO:0005634">
    <property type="term" value="C:nucleus"/>
    <property type="evidence" value="ECO:0007669"/>
    <property type="project" value="UniProtKB-SubCell"/>
</dbReference>
<sequence>MFFSNPNFPELPSSSNVFPSSQFFLDREKYWVCFNYHQSNSDPFISGDCFFHPYNSCAPPPPIMKNITTIKQDFLRRQQQHQFSEGPGLQYCEDHDDRLDSVISVSKKKMRASKKDKYSKIYTDRDPRDRRVRLSSEISRKFFCLQDLLGFDKASETFDWLFTKSKTAIKDLVEETKHYSSSTVTDDQSEVNFLEAIKGELDEDKGQKKSILKCVDGKRKKTTRKSKAGFQENLARDQSRAVARARARERTIEKMRIEKPDEELIEDNISS</sequence>
<proteinExistence type="predicted"/>
<evidence type="ECO:0000256" key="1">
    <source>
        <dbReference type="ARBA" id="ARBA00004123"/>
    </source>
</evidence>
<evidence type="ECO:0000256" key="6">
    <source>
        <dbReference type="ARBA" id="ARBA00023242"/>
    </source>
</evidence>
<evidence type="ECO:0000313" key="9">
    <source>
        <dbReference type="EMBL" id="AXM04992.1"/>
    </source>
</evidence>
<name>A0A346D3H4_9ASTR</name>
<evidence type="ECO:0000256" key="2">
    <source>
        <dbReference type="ARBA" id="ARBA00022473"/>
    </source>
</evidence>
<evidence type="ECO:0000259" key="8">
    <source>
        <dbReference type="PROSITE" id="PS51370"/>
    </source>
</evidence>
<dbReference type="GO" id="GO:2000032">
    <property type="term" value="P:regulation of secondary shoot formation"/>
    <property type="evidence" value="ECO:0007669"/>
    <property type="project" value="TreeGrafter"/>
</dbReference>
<dbReference type="PANTHER" id="PTHR31072:SF224">
    <property type="entry name" value="TRANSCRIPTION FACTOR TCP1"/>
    <property type="match status" value="1"/>
</dbReference>
<dbReference type="PANTHER" id="PTHR31072">
    <property type="entry name" value="TRANSCRIPTION FACTOR TCP4-RELATED"/>
    <property type="match status" value="1"/>
</dbReference>
<evidence type="ECO:0000256" key="5">
    <source>
        <dbReference type="ARBA" id="ARBA00023163"/>
    </source>
</evidence>
<dbReference type="AlphaFoldDB" id="A0A346D3H4"/>
<feature type="domain" description="R" evidence="8">
    <location>
        <begin position="237"/>
        <end position="254"/>
    </location>
</feature>
<evidence type="ECO:0000259" key="7">
    <source>
        <dbReference type="PROSITE" id="PS51369"/>
    </source>
</evidence>
<comment type="subcellular location">
    <subcellularLocation>
        <location evidence="1">Nucleus</location>
    </subcellularLocation>
</comment>
<keyword evidence="2" id="KW-0217">Developmental protein</keyword>
<reference evidence="9" key="1">
    <citation type="journal article" date="2018" name="Front. Plant Sci.">
        <title>Patterning the Asteraceae Capitulum: Duplications and Differential Expression of the Flower Symmetry CYC2-Like Genes.</title>
        <authorList>
            <person name="Chen J."/>
            <person name="Shen C.Z."/>
            <person name="Guo Y.P."/>
            <person name="Rao G.Y."/>
        </authorList>
    </citation>
    <scope>NUCLEOTIDE SEQUENCE</scope>
</reference>
<keyword evidence="4" id="KW-0238">DNA-binding</keyword>
<keyword evidence="5" id="KW-0804">Transcription</keyword>
<dbReference type="InterPro" id="IPR017887">
    <property type="entry name" value="TF_TCP_subgr"/>
</dbReference>
<keyword evidence="3" id="KW-0805">Transcription regulation</keyword>
<keyword evidence="6" id="KW-0539">Nucleus</keyword>
<dbReference type="EMBL" id="MG593407">
    <property type="protein sequence ID" value="AXM04992.1"/>
    <property type="molecule type" value="Genomic_DNA"/>
</dbReference>
<dbReference type="GO" id="GO:0003700">
    <property type="term" value="F:DNA-binding transcription factor activity"/>
    <property type="evidence" value="ECO:0007669"/>
    <property type="project" value="InterPro"/>
</dbReference>
<dbReference type="InterPro" id="IPR017888">
    <property type="entry name" value="CYC/TB1_R_domain"/>
</dbReference>